<evidence type="ECO:0000313" key="2">
    <source>
        <dbReference type="Proteomes" id="UP000685013"/>
    </source>
</evidence>
<dbReference type="Proteomes" id="UP000685013">
    <property type="component" value="Chromosome 20"/>
</dbReference>
<keyword evidence="2" id="KW-1185">Reference proteome</keyword>
<name>A0AAV6LV60_9ROSI</name>
<accession>A0AAV6LV60</accession>
<gene>
    <name evidence="1" type="ORF">SDJN03_29879</name>
</gene>
<proteinExistence type="predicted"/>
<dbReference type="AlphaFoldDB" id="A0AAV6LV60"/>
<evidence type="ECO:0000313" key="1">
    <source>
        <dbReference type="EMBL" id="KAG6570964.1"/>
    </source>
</evidence>
<feature type="non-terminal residue" evidence="1">
    <location>
        <position position="1"/>
    </location>
</feature>
<reference evidence="1 2" key="1">
    <citation type="journal article" date="2021" name="Hortic Res">
        <title>The domestication of Cucurbita argyrosperma as revealed by the genome of its wild relative.</title>
        <authorList>
            <person name="Barrera-Redondo J."/>
            <person name="Sanchez-de la Vega G."/>
            <person name="Aguirre-Liguori J.A."/>
            <person name="Castellanos-Morales G."/>
            <person name="Gutierrez-Guerrero Y.T."/>
            <person name="Aguirre-Dugua X."/>
            <person name="Aguirre-Planter E."/>
            <person name="Tenaillon M.I."/>
            <person name="Lira-Saade R."/>
            <person name="Eguiarte L.E."/>
        </authorList>
    </citation>
    <scope>NUCLEOTIDE SEQUENCE [LARGE SCALE GENOMIC DNA]</scope>
    <source>
        <strain evidence="1">JBR-2021</strain>
    </source>
</reference>
<organism evidence="1 2">
    <name type="scientific">Cucurbita argyrosperma subsp. sororia</name>
    <dbReference type="NCBI Taxonomy" id="37648"/>
    <lineage>
        <taxon>Eukaryota</taxon>
        <taxon>Viridiplantae</taxon>
        <taxon>Streptophyta</taxon>
        <taxon>Embryophyta</taxon>
        <taxon>Tracheophyta</taxon>
        <taxon>Spermatophyta</taxon>
        <taxon>Magnoliopsida</taxon>
        <taxon>eudicotyledons</taxon>
        <taxon>Gunneridae</taxon>
        <taxon>Pentapetalae</taxon>
        <taxon>rosids</taxon>
        <taxon>fabids</taxon>
        <taxon>Cucurbitales</taxon>
        <taxon>Cucurbitaceae</taxon>
        <taxon>Cucurbiteae</taxon>
        <taxon>Cucurbita</taxon>
    </lineage>
</organism>
<comment type="caution">
    <text evidence="1">The sequence shown here is derived from an EMBL/GenBank/DDBJ whole genome shotgun (WGS) entry which is preliminary data.</text>
</comment>
<protein>
    <submittedName>
        <fullName evidence="1">Uncharacterized protein</fullName>
    </submittedName>
</protein>
<sequence length="90" mass="10083">MAECGRRDRKLTREEEGSCCVYKTTQKENPLVINKTYKNGNKPLNDSVNRDHLDHLLALPLVNLSSSHPSPASLTDIDQISTKGSIYRTV</sequence>
<dbReference type="EMBL" id="JAGKQH010000020">
    <property type="protein sequence ID" value="KAG6570964.1"/>
    <property type="molecule type" value="Genomic_DNA"/>
</dbReference>